<dbReference type="PANTHER" id="PTHR30413">
    <property type="entry name" value="INNER MEMBRANE TRANSPORT PERMEASE"/>
    <property type="match status" value="1"/>
</dbReference>
<reference evidence="11" key="2">
    <citation type="submission" date="2020-09" db="EMBL/GenBank/DDBJ databases">
        <authorList>
            <person name="Sun Q."/>
            <person name="Zhou Y."/>
        </authorList>
    </citation>
    <scope>NUCLEOTIDE SEQUENCE</scope>
    <source>
        <strain evidence="11">CGMCC 1.12426</strain>
    </source>
</reference>
<dbReference type="PANTHER" id="PTHR30413:SF10">
    <property type="entry name" value="CAPSULE POLYSACCHARIDE EXPORT INNER-MEMBRANE PROTEIN CTRC"/>
    <property type="match status" value="1"/>
</dbReference>
<keyword evidence="5 9" id="KW-0812">Transmembrane</keyword>
<keyword evidence="7" id="KW-0762">Sugar transport</keyword>
<gene>
    <name evidence="11" type="primary">kpsM</name>
    <name evidence="11" type="ORF">GCM10011316_36520</name>
</gene>
<evidence type="ECO:0000256" key="4">
    <source>
        <dbReference type="ARBA" id="ARBA00022475"/>
    </source>
</evidence>
<evidence type="ECO:0000256" key="5">
    <source>
        <dbReference type="ARBA" id="ARBA00022692"/>
    </source>
</evidence>
<feature type="transmembrane region" description="Helical" evidence="9">
    <location>
        <begin position="192"/>
        <end position="210"/>
    </location>
</feature>
<dbReference type="InterPro" id="IPR013525">
    <property type="entry name" value="ABC2_TM"/>
</dbReference>
<dbReference type="GO" id="GO:0140359">
    <property type="term" value="F:ABC-type transporter activity"/>
    <property type="evidence" value="ECO:0007669"/>
    <property type="project" value="InterPro"/>
</dbReference>
<feature type="domain" description="ABC-2 type transporter transmembrane" evidence="10">
    <location>
        <begin position="33"/>
        <end position="237"/>
    </location>
</feature>
<evidence type="ECO:0000256" key="2">
    <source>
        <dbReference type="ARBA" id="ARBA00007783"/>
    </source>
</evidence>
<feature type="transmembrane region" description="Helical" evidence="9">
    <location>
        <begin position="161"/>
        <end position="185"/>
    </location>
</feature>
<evidence type="ECO:0000313" key="11">
    <source>
        <dbReference type="EMBL" id="GGB61230.1"/>
    </source>
</evidence>
<dbReference type="GO" id="GO:0015920">
    <property type="term" value="P:lipopolysaccharide transport"/>
    <property type="evidence" value="ECO:0007669"/>
    <property type="project" value="TreeGrafter"/>
</dbReference>
<accession>A0A916TNM0</accession>
<evidence type="ECO:0000256" key="1">
    <source>
        <dbReference type="ARBA" id="ARBA00004651"/>
    </source>
</evidence>
<keyword evidence="7" id="KW-0625">Polysaccharide transport</keyword>
<dbReference type="Pfam" id="PF01061">
    <property type="entry name" value="ABC2_membrane"/>
    <property type="match status" value="1"/>
</dbReference>
<name>A0A916TNM0_9HYPH</name>
<dbReference type="AlphaFoldDB" id="A0A916TNM0"/>
<keyword evidence="6 9" id="KW-1133">Transmembrane helix</keyword>
<dbReference type="EMBL" id="BMFA01000014">
    <property type="protein sequence ID" value="GGB61230.1"/>
    <property type="molecule type" value="Genomic_DNA"/>
</dbReference>
<dbReference type="GO" id="GO:0015774">
    <property type="term" value="P:polysaccharide transport"/>
    <property type="evidence" value="ECO:0007669"/>
    <property type="project" value="UniProtKB-KW"/>
</dbReference>
<sequence>MTEILAEPARPAGSQSTITIADALKQKRNVMHAVVLRDIRSRFFDHGLGFLIVPLMPLGHMIILLTVYSVVGKKTAFGDDLNLFFATGLMPAISFMYVSRFMSISLLANKSMMAFPVVRLLDIVIARAFLELIGIILAGTLMVIVLVSLGSDPTPRDPGEVLLAMVFVLIFALGMGIVASVITAIVPAFAMVYGLSMIIYYLSSGAPIYLHTWPEQIVYWCSWNPVFHAVEWMRTGYYLGYPDQSLDKGYLIACAFGSLAIGLIMERGLRKQMLAA</sequence>
<dbReference type="OrthoDB" id="8479094at2"/>
<keyword evidence="4" id="KW-1003">Cell membrane</keyword>
<comment type="subcellular location">
    <subcellularLocation>
        <location evidence="1">Cell membrane</location>
        <topology evidence="1">Multi-pass membrane protein</topology>
    </subcellularLocation>
</comment>
<keyword evidence="3" id="KW-0813">Transport</keyword>
<evidence type="ECO:0000256" key="9">
    <source>
        <dbReference type="SAM" id="Phobius"/>
    </source>
</evidence>
<keyword evidence="12" id="KW-1185">Reference proteome</keyword>
<dbReference type="Proteomes" id="UP000605148">
    <property type="component" value="Unassembled WGS sequence"/>
</dbReference>
<comment type="similarity">
    <text evidence="2">Belongs to the ABC-2 integral membrane protein family.</text>
</comment>
<evidence type="ECO:0000256" key="7">
    <source>
        <dbReference type="ARBA" id="ARBA00023047"/>
    </source>
</evidence>
<evidence type="ECO:0000256" key="6">
    <source>
        <dbReference type="ARBA" id="ARBA00022989"/>
    </source>
</evidence>
<evidence type="ECO:0000259" key="10">
    <source>
        <dbReference type="Pfam" id="PF01061"/>
    </source>
</evidence>
<dbReference type="GO" id="GO:0005886">
    <property type="term" value="C:plasma membrane"/>
    <property type="evidence" value="ECO:0007669"/>
    <property type="project" value="UniProtKB-SubCell"/>
</dbReference>
<feature type="transmembrane region" description="Helical" evidence="9">
    <location>
        <begin position="83"/>
        <end position="108"/>
    </location>
</feature>
<protein>
    <submittedName>
        <fullName evidence="11">Transport permease protein</fullName>
    </submittedName>
</protein>
<evidence type="ECO:0000256" key="8">
    <source>
        <dbReference type="ARBA" id="ARBA00023136"/>
    </source>
</evidence>
<feature type="transmembrane region" description="Helical" evidence="9">
    <location>
        <begin position="47"/>
        <end position="71"/>
    </location>
</feature>
<keyword evidence="8 9" id="KW-0472">Membrane</keyword>
<reference evidence="11" key="1">
    <citation type="journal article" date="2014" name="Int. J. Syst. Evol. Microbiol.">
        <title>Complete genome sequence of Corynebacterium casei LMG S-19264T (=DSM 44701T), isolated from a smear-ripened cheese.</title>
        <authorList>
            <consortium name="US DOE Joint Genome Institute (JGI-PGF)"/>
            <person name="Walter F."/>
            <person name="Albersmeier A."/>
            <person name="Kalinowski J."/>
            <person name="Ruckert C."/>
        </authorList>
    </citation>
    <scope>NUCLEOTIDE SEQUENCE</scope>
    <source>
        <strain evidence="11">CGMCC 1.12426</strain>
    </source>
</reference>
<feature type="transmembrane region" description="Helical" evidence="9">
    <location>
        <begin position="129"/>
        <end position="149"/>
    </location>
</feature>
<organism evidence="11 12">
    <name type="scientific">Roseibium aquae</name>
    <dbReference type="NCBI Taxonomy" id="1323746"/>
    <lineage>
        <taxon>Bacteria</taxon>
        <taxon>Pseudomonadati</taxon>
        <taxon>Pseudomonadota</taxon>
        <taxon>Alphaproteobacteria</taxon>
        <taxon>Hyphomicrobiales</taxon>
        <taxon>Stappiaceae</taxon>
        <taxon>Roseibium</taxon>
    </lineage>
</organism>
<feature type="transmembrane region" description="Helical" evidence="9">
    <location>
        <begin position="249"/>
        <end position="265"/>
    </location>
</feature>
<dbReference type="RefSeq" id="WP_150497593.1">
    <property type="nucleotide sequence ID" value="NZ_BMFA01000014.1"/>
</dbReference>
<evidence type="ECO:0000256" key="3">
    <source>
        <dbReference type="ARBA" id="ARBA00022448"/>
    </source>
</evidence>
<comment type="caution">
    <text evidence="11">The sequence shown here is derived from an EMBL/GenBank/DDBJ whole genome shotgun (WGS) entry which is preliminary data.</text>
</comment>
<evidence type="ECO:0000313" key="12">
    <source>
        <dbReference type="Proteomes" id="UP000605148"/>
    </source>
</evidence>
<proteinExistence type="inferred from homology"/>